<dbReference type="Proteomes" id="UP000772434">
    <property type="component" value="Unassembled WGS sequence"/>
</dbReference>
<dbReference type="Pfam" id="PF13374">
    <property type="entry name" value="TPR_10"/>
    <property type="match status" value="1"/>
</dbReference>
<gene>
    <name evidence="1" type="ORF">BDP27DRAFT_1240686</name>
</gene>
<keyword evidence="2" id="KW-1185">Reference proteome</keyword>
<dbReference type="InterPro" id="IPR011990">
    <property type="entry name" value="TPR-like_helical_dom_sf"/>
</dbReference>
<dbReference type="EMBL" id="JADNRY010000367">
    <property type="protein sequence ID" value="KAF9058530.1"/>
    <property type="molecule type" value="Genomic_DNA"/>
</dbReference>
<accession>A0A9P5TWL9</accession>
<evidence type="ECO:0000313" key="2">
    <source>
        <dbReference type="Proteomes" id="UP000772434"/>
    </source>
</evidence>
<sequence length="88" mass="9975">KKVIGEHHPHTLTSKGNLACTYYSLAKFESAQKLEEEVLMLHKNISGKHHPNTLTSMGHLPSMYHALGKLENAQKLKEEEILLRESMP</sequence>
<dbReference type="AlphaFoldDB" id="A0A9P5TWL9"/>
<feature type="non-terminal residue" evidence="1">
    <location>
        <position position="1"/>
    </location>
</feature>
<dbReference type="Gene3D" id="1.25.40.10">
    <property type="entry name" value="Tetratricopeptide repeat domain"/>
    <property type="match status" value="1"/>
</dbReference>
<evidence type="ECO:0000313" key="1">
    <source>
        <dbReference type="EMBL" id="KAF9058530.1"/>
    </source>
</evidence>
<comment type="caution">
    <text evidence="1">The sequence shown here is derived from an EMBL/GenBank/DDBJ whole genome shotgun (WGS) entry which is preliminary data.</text>
</comment>
<organism evidence="1 2">
    <name type="scientific">Rhodocollybia butyracea</name>
    <dbReference type="NCBI Taxonomy" id="206335"/>
    <lineage>
        <taxon>Eukaryota</taxon>
        <taxon>Fungi</taxon>
        <taxon>Dikarya</taxon>
        <taxon>Basidiomycota</taxon>
        <taxon>Agaricomycotina</taxon>
        <taxon>Agaricomycetes</taxon>
        <taxon>Agaricomycetidae</taxon>
        <taxon>Agaricales</taxon>
        <taxon>Marasmiineae</taxon>
        <taxon>Omphalotaceae</taxon>
        <taxon>Rhodocollybia</taxon>
    </lineage>
</organism>
<protein>
    <recommendedName>
        <fullName evidence="3">Kinesin light chain</fullName>
    </recommendedName>
</protein>
<dbReference type="SUPFAM" id="SSF48452">
    <property type="entry name" value="TPR-like"/>
    <property type="match status" value="1"/>
</dbReference>
<reference evidence="1" key="1">
    <citation type="submission" date="2020-11" db="EMBL/GenBank/DDBJ databases">
        <authorList>
            <consortium name="DOE Joint Genome Institute"/>
            <person name="Ahrendt S."/>
            <person name="Riley R."/>
            <person name="Andreopoulos W."/>
            <person name="Labutti K."/>
            <person name="Pangilinan J."/>
            <person name="Ruiz-Duenas F.J."/>
            <person name="Barrasa J.M."/>
            <person name="Sanchez-Garcia M."/>
            <person name="Camarero S."/>
            <person name="Miyauchi S."/>
            <person name="Serrano A."/>
            <person name="Linde D."/>
            <person name="Babiker R."/>
            <person name="Drula E."/>
            <person name="Ayuso-Fernandez I."/>
            <person name="Pacheco R."/>
            <person name="Padilla G."/>
            <person name="Ferreira P."/>
            <person name="Barriuso J."/>
            <person name="Kellner H."/>
            <person name="Castanera R."/>
            <person name="Alfaro M."/>
            <person name="Ramirez L."/>
            <person name="Pisabarro A.G."/>
            <person name="Kuo A."/>
            <person name="Tritt A."/>
            <person name="Lipzen A."/>
            <person name="He G."/>
            <person name="Yan M."/>
            <person name="Ng V."/>
            <person name="Cullen D."/>
            <person name="Martin F."/>
            <person name="Rosso M.-N."/>
            <person name="Henrissat B."/>
            <person name="Hibbett D."/>
            <person name="Martinez A.T."/>
            <person name="Grigoriev I.V."/>
        </authorList>
    </citation>
    <scope>NUCLEOTIDE SEQUENCE</scope>
    <source>
        <strain evidence="1">AH 40177</strain>
    </source>
</reference>
<evidence type="ECO:0008006" key="3">
    <source>
        <dbReference type="Google" id="ProtNLM"/>
    </source>
</evidence>
<name>A0A9P5TWL9_9AGAR</name>
<proteinExistence type="predicted"/>
<dbReference type="OrthoDB" id="3038484at2759"/>